<organism evidence="2 3">
    <name type="scientific">Paenibacillus algorifonticola</name>
    <dbReference type="NCBI Taxonomy" id="684063"/>
    <lineage>
        <taxon>Bacteria</taxon>
        <taxon>Bacillati</taxon>
        <taxon>Bacillota</taxon>
        <taxon>Bacilli</taxon>
        <taxon>Bacillales</taxon>
        <taxon>Paenibacillaceae</taxon>
        <taxon>Paenibacillus</taxon>
    </lineage>
</organism>
<gene>
    <name evidence="2" type="ORF">SAMN04487969_12022</name>
</gene>
<proteinExistence type="predicted"/>
<keyword evidence="1" id="KW-0472">Membrane</keyword>
<keyword evidence="1" id="KW-1133">Transmembrane helix</keyword>
<evidence type="ECO:0000256" key="1">
    <source>
        <dbReference type="SAM" id="Phobius"/>
    </source>
</evidence>
<evidence type="ECO:0000313" key="3">
    <source>
        <dbReference type="Proteomes" id="UP000183410"/>
    </source>
</evidence>
<feature type="transmembrane region" description="Helical" evidence="1">
    <location>
        <begin position="12"/>
        <end position="37"/>
    </location>
</feature>
<keyword evidence="1" id="KW-0812">Transmembrane</keyword>
<feature type="transmembrane region" description="Helical" evidence="1">
    <location>
        <begin position="232"/>
        <end position="250"/>
    </location>
</feature>
<dbReference type="RefSeq" id="WP_046229607.1">
    <property type="nucleotide sequence ID" value="NZ_FONN01000020.1"/>
</dbReference>
<dbReference type="OrthoDB" id="2677607at2"/>
<protein>
    <submittedName>
        <fullName evidence="2">Uncharacterized protein</fullName>
    </submittedName>
</protein>
<feature type="transmembrane region" description="Helical" evidence="1">
    <location>
        <begin position="207"/>
        <end position="226"/>
    </location>
</feature>
<name>A0A1I2H875_9BACL</name>
<feature type="transmembrane region" description="Helical" evidence="1">
    <location>
        <begin position="78"/>
        <end position="104"/>
    </location>
</feature>
<sequence>MKQHMKQGWRLAIRHFYIVILLFLYQLLWGFFLYRFIDMTILPLLRRFPLQHPSDSAVSLFLSEAQFQLTKTDLINPYLWLLGGLFAARMLLTPLFNAGLLYSLHHTGETGGTQFLQGIRKAWKPVTLLYWLRTLLILAPGWFLLPRAFKLLMEGHSLSELLQSTLPGFGGWLLWSFLVHLLLLAMQFGAASGTGSLRSLGYALRNLLPYAGLSVLMWLLAVTASLSVSGLSYVWAGMLALIMHQAYHLLRTLLKVWTLAAQYDCLQSKQS</sequence>
<dbReference type="EMBL" id="FONN01000020">
    <property type="protein sequence ID" value="SFF24831.1"/>
    <property type="molecule type" value="Genomic_DNA"/>
</dbReference>
<reference evidence="3" key="1">
    <citation type="submission" date="2016-10" db="EMBL/GenBank/DDBJ databases">
        <authorList>
            <person name="Varghese N."/>
            <person name="Submissions S."/>
        </authorList>
    </citation>
    <scope>NUCLEOTIDE SEQUENCE [LARGE SCALE GENOMIC DNA]</scope>
    <source>
        <strain evidence="3">CGMCC 1.10223</strain>
    </source>
</reference>
<keyword evidence="3" id="KW-1185">Reference proteome</keyword>
<dbReference type="Proteomes" id="UP000183410">
    <property type="component" value="Unassembled WGS sequence"/>
</dbReference>
<evidence type="ECO:0000313" key="2">
    <source>
        <dbReference type="EMBL" id="SFF24831.1"/>
    </source>
</evidence>
<feature type="transmembrane region" description="Helical" evidence="1">
    <location>
        <begin position="165"/>
        <end position="186"/>
    </location>
</feature>
<feature type="transmembrane region" description="Helical" evidence="1">
    <location>
        <begin position="125"/>
        <end position="145"/>
    </location>
</feature>
<dbReference type="AlphaFoldDB" id="A0A1I2H875"/>
<accession>A0A1I2H875</accession>